<feature type="binding site" evidence="13">
    <location>
        <position position="481"/>
    </location>
    <ligand>
        <name>K(+)</name>
        <dbReference type="ChEBI" id="CHEBI:29103"/>
        <note>ligand shared between two tetrameric partners</note>
    </ligand>
</feature>
<evidence type="ECO:0000256" key="16">
    <source>
        <dbReference type="PIRSR" id="PIRSR000130-3"/>
    </source>
</evidence>
<feature type="binding site" evidence="13 15">
    <location>
        <begin position="393"/>
        <end position="397"/>
    </location>
    <ligand>
        <name>IMP</name>
        <dbReference type="ChEBI" id="CHEBI:58053"/>
    </ligand>
</feature>
<dbReference type="SUPFAM" id="SSF51412">
    <property type="entry name" value="Inosine monophosphate dehydrogenase (IMPDH)"/>
    <property type="match status" value="1"/>
</dbReference>
<dbReference type="EC" id="1.1.1.205" evidence="13 20"/>
<evidence type="ECO:0000256" key="9">
    <source>
        <dbReference type="ARBA" id="ARBA00023002"/>
    </source>
</evidence>
<reference evidence="22" key="1">
    <citation type="journal article" date="2020" name="ISME J.">
        <title>Gammaproteobacteria mediating utilization of methyl-, sulfur- and petroleum organic compounds in deep ocean hydrothermal plumes.</title>
        <authorList>
            <person name="Zhou Z."/>
            <person name="Liu Y."/>
            <person name="Pan J."/>
            <person name="Cron B.R."/>
            <person name="Toner B.M."/>
            <person name="Anantharaman K."/>
            <person name="Breier J.A."/>
            <person name="Dick G.J."/>
            <person name="Li M."/>
        </authorList>
    </citation>
    <scope>NUCLEOTIDE SEQUENCE</scope>
    <source>
        <strain evidence="22">SZUA-1385</strain>
    </source>
</reference>
<name>A0A832YUA7_9EURY</name>
<dbReference type="GO" id="GO:0006177">
    <property type="term" value="P:GMP biosynthetic process"/>
    <property type="evidence" value="ECO:0007669"/>
    <property type="project" value="UniProtKB-UniRule"/>
</dbReference>
<evidence type="ECO:0000256" key="14">
    <source>
        <dbReference type="PIRSR" id="PIRSR000130-1"/>
    </source>
</evidence>
<feature type="binding site" evidence="13 16">
    <location>
        <begin position="306"/>
        <end position="308"/>
    </location>
    <ligand>
        <name>NAD(+)</name>
        <dbReference type="ChEBI" id="CHEBI:57540"/>
    </ligand>
</feature>
<dbReference type="GO" id="GO:0006183">
    <property type="term" value="P:GTP biosynthetic process"/>
    <property type="evidence" value="ECO:0007669"/>
    <property type="project" value="TreeGrafter"/>
</dbReference>
<comment type="activity regulation">
    <text evidence="13">Mycophenolic acid (MPA) is a non-competitive inhibitor that prevents formation of the closed enzyme conformation by binding to the same site as the amobile flap. In contrast, mizoribine monophosphate (MZP) is a competitive inhibitor that induces the closed conformation. MPA is a potent inhibitor of mammalian IMPDHs but a poor inhibitor of the bacterial enzymes. MZP is a more potent inhibitor of bacterial IMPDH.</text>
</comment>
<dbReference type="GO" id="GO:0000166">
    <property type="term" value="F:nucleotide binding"/>
    <property type="evidence" value="ECO:0007669"/>
    <property type="project" value="UniProtKB-UniRule"/>
</dbReference>
<comment type="similarity">
    <text evidence="2 13 19">Belongs to the IMPDH/GMPR family.</text>
</comment>
<protein>
    <recommendedName>
        <fullName evidence="13 20">Inosine-5'-monophosphate dehydrogenase</fullName>
        <shortName evidence="13">IMP dehydrogenase</shortName>
        <shortName evidence="13">IMPD</shortName>
        <shortName evidence="13">IMPDH</shortName>
        <ecNumber evidence="13 20">1.1.1.205</ecNumber>
    </recommendedName>
</protein>
<evidence type="ECO:0000256" key="13">
    <source>
        <dbReference type="HAMAP-Rule" id="MF_01964"/>
    </source>
</evidence>
<dbReference type="InterPro" id="IPR000644">
    <property type="entry name" value="CBS_dom"/>
</dbReference>
<feature type="binding site" evidence="13">
    <location>
        <position position="480"/>
    </location>
    <ligand>
        <name>K(+)</name>
        <dbReference type="ChEBI" id="CHEBI:29103"/>
        <note>ligand shared between two tetrameric partners</note>
    </ligand>
</feature>
<keyword evidence="7 13" id="KW-0658">Purine biosynthesis</keyword>
<sequence>MFLDKIYNAKKAYTFDDVLLIPSASHVEPKDTDVSTDLAGLKLNIPIISAAMDTVSEKEMAIALARKGGLGVIHRNMPINEQVNQVISVKKAEEVIIRDVITISQNSTVDDAKRIMDEYSISGLPVVDDDNKLLGIITTRDIKYLQNKYMKNKEEVLVKDIMTKNVVHGSEDISHDEAMNLMYENRIERLPIVDNDKIVGIITLRDILKRKEYQNAARDEDGRLLVSAACGPNDLERAEALIDAGVDAIAIDCAHAHNINVVNAIKKIKKLIEKKNTKTKLIVGNIATKEAALDLIDAGADVLKVGIGPGSICTTRIVAGVGVPQLTAIAEVAEVAKEQGVPVIADGGIKYSGDIAKAIAAGADAVMLGSLLAGTEEAPGQLIIINGRKYKQYRGMGSLGAMSEGVGAGADRYFQSHMKHVKMVPEGIEGAVPYKGPVRDIVFQLIGGLKSSMGYCGAKNIKEMKEKAKFVIITQSGQRESHPHDVIITNEAPNYPINK</sequence>
<evidence type="ECO:0000256" key="20">
    <source>
        <dbReference type="RuleBase" id="RU003928"/>
    </source>
</evidence>
<feature type="binding site" evidence="13 15">
    <location>
        <position position="426"/>
    </location>
    <ligand>
        <name>IMP</name>
        <dbReference type="ChEBI" id="CHEBI:58053"/>
    </ligand>
</feature>
<comment type="catalytic activity">
    <reaction evidence="12 13 20">
        <text>IMP + NAD(+) + H2O = XMP + NADH + H(+)</text>
        <dbReference type="Rhea" id="RHEA:11708"/>
        <dbReference type="ChEBI" id="CHEBI:15377"/>
        <dbReference type="ChEBI" id="CHEBI:15378"/>
        <dbReference type="ChEBI" id="CHEBI:57464"/>
        <dbReference type="ChEBI" id="CHEBI:57540"/>
        <dbReference type="ChEBI" id="CHEBI:57945"/>
        <dbReference type="ChEBI" id="CHEBI:58053"/>
        <dbReference type="EC" id="1.1.1.205"/>
    </reaction>
</comment>
<dbReference type="PIRSF" id="PIRSF000130">
    <property type="entry name" value="IMPDH"/>
    <property type="match status" value="1"/>
</dbReference>
<keyword evidence="8 13" id="KW-0630">Potassium</keyword>
<feature type="binding site" evidence="13">
    <location>
        <position position="252"/>
    </location>
    <ligand>
        <name>NAD(+)</name>
        <dbReference type="ChEBI" id="CHEBI:57540"/>
    </ligand>
</feature>
<evidence type="ECO:0000256" key="11">
    <source>
        <dbReference type="ARBA" id="ARBA00023122"/>
    </source>
</evidence>
<dbReference type="InterPro" id="IPR001093">
    <property type="entry name" value="IMP_DH_GMPRt"/>
</dbReference>
<evidence type="ECO:0000256" key="17">
    <source>
        <dbReference type="PIRSR" id="PIRSR000130-4"/>
    </source>
</evidence>
<dbReference type="HAMAP" id="MF_01964">
    <property type="entry name" value="IMPDH"/>
    <property type="match status" value="1"/>
</dbReference>
<dbReference type="FunFam" id="3.20.20.70:FF:000003">
    <property type="entry name" value="GMP reductase"/>
    <property type="match status" value="1"/>
</dbReference>
<dbReference type="CDD" id="cd04601">
    <property type="entry name" value="CBS_pair_IMPDH"/>
    <property type="match status" value="1"/>
</dbReference>
<accession>A0A832YUA7</accession>
<feature type="binding site" evidence="16">
    <location>
        <begin position="252"/>
        <end position="254"/>
    </location>
    <ligand>
        <name>NAD(+)</name>
        <dbReference type="ChEBI" id="CHEBI:57540"/>
    </ligand>
</feature>
<feature type="domain" description="CBS" evidence="21">
    <location>
        <begin position="96"/>
        <end position="155"/>
    </location>
</feature>
<evidence type="ECO:0000256" key="7">
    <source>
        <dbReference type="ARBA" id="ARBA00022755"/>
    </source>
</evidence>
<dbReference type="InterPro" id="IPR005990">
    <property type="entry name" value="IMP_DH"/>
</dbReference>
<dbReference type="UniPathway" id="UPA00601">
    <property type="reaction ID" value="UER00295"/>
</dbReference>
<keyword evidence="9 13" id="KW-0560">Oxidoreductase</keyword>
<evidence type="ECO:0000313" key="22">
    <source>
        <dbReference type="EMBL" id="HIP17178.1"/>
    </source>
</evidence>
<dbReference type="SMART" id="SM01240">
    <property type="entry name" value="IMPDH"/>
    <property type="match status" value="1"/>
</dbReference>
<dbReference type="CDD" id="cd00381">
    <property type="entry name" value="IMPDH"/>
    <property type="match status" value="1"/>
</dbReference>
<evidence type="ECO:0000256" key="4">
    <source>
        <dbReference type="ARBA" id="ARBA00022723"/>
    </source>
</evidence>
<organism evidence="22 23">
    <name type="scientific">Methanothermococcus okinawensis</name>
    <dbReference type="NCBI Taxonomy" id="155863"/>
    <lineage>
        <taxon>Archaea</taxon>
        <taxon>Methanobacteriati</taxon>
        <taxon>Methanobacteriota</taxon>
        <taxon>Methanomada group</taxon>
        <taxon>Methanococci</taxon>
        <taxon>Methanococcales</taxon>
        <taxon>Methanococcaceae</taxon>
        <taxon>Methanothermococcus</taxon>
    </lineage>
</organism>
<comment type="cofactor">
    <cofactor evidence="1 13">
        <name>K(+)</name>
        <dbReference type="ChEBI" id="CHEBI:29103"/>
    </cofactor>
</comment>
<evidence type="ECO:0000256" key="2">
    <source>
        <dbReference type="ARBA" id="ARBA00005502"/>
    </source>
</evidence>
<evidence type="ECO:0000259" key="21">
    <source>
        <dbReference type="PROSITE" id="PS51371"/>
    </source>
</evidence>
<evidence type="ECO:0000256" key="15">
    <source>
        <dbReference type="PIRSR" id="PIRSR000130-2"/>
    </source>
</evidence>
<keyword evidence="10 13" id="KW-0520">NAD</keyword>
<keyword evidence="6 13" id="KW-0332">GMP biosynthesis</keyword>
<comment type="subunit">
    <text evidence="3 13">Homotetramer.</text>
</comment>
<evidence type="ECO:0000256" key="10">
    <source>
        <dbReference type="ARBA" id="ARBA00023027"/>
    </source>
</evidence>
<feature type="binding site" description="in other chain" evidence="13 17">
    <location>
        <position position="310"/>
    </location>
    <ligand>
        <name>K(+)</name>
        <dbReference type="ChEBI" id="CHEBI:29103"/>
        <note>ligand shared between two tetrameric partners</note>
    </ligand>
</feature>
<feature type="binding site" evidence="13 15">
    <location>
        <begin position="369"/>
        <end position="370"/>
    </location>
    <ligand>
        <name>IMP</name>
        <dbReference type="ChEBI" id="CHEBI:58053"/>
    </ligand>
</feature>
<comment type="pathway">
    <text evidence="13 20">Purine metabolism; XMP biosynthesis via de novo pathway; XMP from IMP: step 1/1.</text>
</comment>
<dbReference type="GO" id="GO:0046872">
    <property type="term" value="F:metal ion binding"/>
    <property type="evidence" value="ECO:0007669"/>
    <property type="project" value="UniProtKB-UniRule"/>
</dbReference>
<proteinExistence type="inferred from homology"/>
<dbReference type="SUPFAM" id="SSF54631">
    <property type="entry name" value="CBS-domain pair"/>
    <property type="match status" value="1"/>
</dbReference>
<feature type="active site" description="Proton acceptor" evidence="13 14">
    <location>
        <position position="412"/>
    </location>
</feature>
<feature type="binding site" description="in other chain" evidence="13 17">
    <location>
        <position position="313"/>
    </location>
    <ligand>
        <name>K(+)</name>
        <dbReference type="ChEBI" id="CHEBI:29103"/>
        <note>ligand shared between two tetrameric partners</note>
    </ligand>
</feature>
<feature type="binding site" evidence="13 15">
    <location>
        <position position="311"/>
    </location>
    <ligand>
        <name>IMP</name>
        <dbReference type="ChEBI" id="CHEBI:58053"/>
    </ligand>
</feature>
<evidence type="ECO:0000256" key="5">
    <source>
        <dbReference type="ARBA" id="ARBA00022737"/>
    </source>
</evidence>
<evidence type="ECO:0000256" key="12">
    <source>
        <dbReference type="ARBA" id="ARBA00048028"/>
    </source>
</evidence>
<evidence type="ECO:0000256" key="8">
    <source>
        <dbReference type="ARBA" id="ARBA00022958"/>
    </source>
</evidence>
<dbReference type="PROSITE" id="PS00487">
    <property type="entry name" value="IMP_DH_GMP_RED"/>
    <property type="match status" value="1"/>
</dbReference>
<keyword evidence="5" id="KW-0677">Repeat</keyword>
<evidence type="ECO:0000256" key="3">
    <source>
        <dbReference type="ARBA" id="ARBA00011881"/>
    </source>
</evidence>
<dbReference type="InterPro" id="IPR013785">
    <property type="entry name" value="Aldolase_TIM"/>
</dbReference>
<feature type="binding site" evidence="13">
    <location>
        <position position="482"/>
    </location>
    <ligand>
        <name>K(+)</name>
        <dbReference type="ChEBI" id="CHEBI:29103"/>
        <note>ligand shared between two tetrameric partners</note>
    </ligand>
</feature>
<dbReference type="EMBL" id="DQSV01000052">
    <property type="protein sequence ID" value="HIP17178.1"/>
    <property type="molecule type" value="Genomic_DNA"/>
</dbReference>
<dbReference type="GO" id="GO:0003938">
    <property type="term" value="F:IMP dehydrogenase activity"/>
    <property type="evidence" value="ECO:0007669"/>
    <property type="project" value="UniProtKB-UniRule"/>
</dbReference>
<dbReference type="Pfam" id="PF00571">
    <property type="entry name" value="CBS"/>
    <property type="match status" value="2"/>
</dbReference>
<dbReference type="PROSITE" id="PS51371">
    <property type="entry name" value="CBS"/>
    <property type="match status" value="2"/>
</dbReference>
<dbReference type="Gene3D" id="3.20.20.70">
    <property type="entry name" value="Aldolase class I"/>
    <property type="match status" value="1"/>
</dbReference>
<feature type="active site" description="Thioimidate intermediate" evidence="13 14">
    <location>
        <position position="313"/>
    </location>
</feature>
<feature type="binding site" evidence="13 15">
    <location>
        <begin position="346"/>
        <end position="348"/>
    </location>
    <ligand>
        <name>IMP</name>
        <dbReference type="ChEBI" id="CHEBI:58053"/>
    </ligand>
</feature>
<dbReference type="InterPro" id="IPR046342">
    <property type="entry name" value="CBS_dom_sf"/>
</dbReference>
<evidence type="ECO:0000256" key="18">
    <source>
        <dbReference type="PROSITE-ProRule" id="PRU00703"/>
    </source>
</evidence>
<dbReference type="PANTHER" id="PTHR11911:SF111">
    <property type="entry name" value="INOSINE-5'-MONOPHOSPHATE DEHYDROGENASE"/>
    <property type="match status" value="1"/>
</dbReference>
<dbReference type="Proteomes" id="UP000605144">
    <property type="component" value="Unassembled WGS sequence"/>
</dbReference>
<gene>
    <name evidence="13 22" type="primary">guaB</name>
    <name evidence="22" type="ORF">EYG76_02605</name>
</gene>
<evidence type="ECO:0000313" key="23">
    <source>
        <dbReference type="Proteomes" id="UP000605144"/>
    </source>
</evidence>
<dbReference type="SMART" id="SM00116">
    <property type="entry name" value="CBS"/>
    <property type="match status" value="2"/>
</dbReference>
<dbReference type="AlphaFoldDB" id="A0A832YUA7"/>
<evidence type="ECO:0000256" key="6">
    <source>
        <dbReference type="ARBA" id="ARBA00022749"/>
    </source>
</evidence>
<evidence type="ECO:0000256" key="19">
    <source>
        <dbReference type="RuleBase" id="RU003927"/>
    </source>
</evidence>
<dbReference type="InterPro" id="IPR015875">
    <property type="entry name" value="IMP_DH/GMP_Rdtase_CS"/>
</dbReference>
<feature type="binding site" description="in other chain" evidence="13 17">
    <location>
        <position position="308"/>
    </location>
    <ligand>
        <name>K(+)</name>
        <dbReference type="ChEBI" id="CHEBI:29103"/>
        <note>ligand shared between two tetrameric partners</note>
    </ligand>
</feature>
<dbReference type="NCBIfam" id="TIGR01302">
    <property type="entry name" value="IMP_dehydrog"/>
    <property type="match status" value="1"/>
</dbReference>
<feature type="domain" description="CBS" evidence="21">
    <location>
        <begin position="162"/>
        <end position="220"/>
    </location>
</feature>
<comment type="caution">
    <text evidence="13">Lacks conserved residue(s) required for the propagation of feature annotation.</text>
</comment>
<evidence type="ECO:0000256" key="1">
    <source>
        <dbReference type="ARBA" id="ARBA00001958"/>
    </source>
</evidence>
<dbReference type="Pfam" id="PF00478">
    <property type="entry name" value="IMPDH"/>
    <property type="match status" value="1"/>
</dbReference>
<comment type="function">
    <text evidence="13">Catalyzes the conversion of inosine 5'-phosphate (IMP) to xanthosine 5'-phosphate (XMP), the first committed and rate-limiting step in the de novo synthesis of guanine nucleotides, and therefore plays an important role in the regulation of cell growth.</text>
</comment>
<dbReference type="PANTHER" id="PTHR11911">
    <property type="entry name" value="INOSINE-5-MONOPHOSPHATE DEHYDROGENASE RELATED"/>
    <property type="match status" value="1"/>
</dbReference>
<comment type="caution">
    <text evidence="22">The sequence shown here is derived from an EMBL/GenBank/DDBJ whole genome shotgun (WGS) entry which is preliminary data.</text>
</comment>
<keyword evidence="11 18" id="KW-0129">CBS domain</keyword>
<keyword evidence="4 13" id="KW-0479">Metal-binding</keyword>